<proteinExistence type="predicted"/>
<dbReference type="InterPro" id="IPR021124">
    <property type="entry name" value="CRISPR-assoc_prot_Cas5"/>
</dbReference>
<dbReference type="GO" id="GO:0043571">
    <property type="term" value="P:maintenance of CRISPR repeat elements"/>
    <property type="evidence" value="ECO:0007669"/>
    <property type="project" value="InterPro"/>
</dbReference>
<name>A0A971M6D1_9BACT</name>
<dbReference type="Proteomes" id="UP000777265">
    <property type="component" value="Unassembled WGS sequence"/>
</dbReference>
<gene>
    <name evidence="2" type="primary">cas5b</name>
    <name evidence="2" type="ORF">GXY80_14510</name>
</gene>
<dbReference type="GO" id="GO:0051607">
    <property type="term" value="P:defense response to virus"/>
    <property type="evidence" value="ECO:0007669"/>
    <property type="project" value="UniProtKB-KW"/>
</dbReference>
<keyword evidence="1" id="KW-0051">Antiviral defense</keyword>
<dbReference type="Pfam" id="PF09704">
    <property type="entry name" value="Cas_Cas5d"/>
    <property type="match status" value="1"/>
</dbReference>
<dbReference type="EMBL" id="JAAYEE010000281">
    <property type="protein sequence ID" value="NLW36670.1"/>
    <property type="molecule type" value="Genomic_DNA"/>
</dbReference>
<dbReference type="Gene3D" id="3.30.70.2660">
    <property type="match status" value="1"/>
</dbReference>
<reference evidence="2" key="1">
    <citation type="journal article" date="2020" name="Biotechnol. Biofuels">
        <title>New insights from the biogas microbiome by comprehensive genome-resolved metagenomics of nearly 1600 species originating from multiple anaerobic digesters.</title>
        <authorList>
            <person name="Campanaro S."/>
            <person name="Treu L."/>
            <person name="Rodriguez-R L.M."/>
            <person name="Kovalovszki A."/>
            <person name="Ziels R.M."/>
            <person name="Maus I."/>
            <person name="Zhu X."/>
            <person name="Kougias P.G."/>
            <person name="Basile A."/>
            <person name="Luo G."/>
            <person name="Schluter A."/>
            <person name="Konstantinidis K.T."/>
            <person name="Angelidaki I."/>
        </authorList>
    </citation>
    <scope>NUCLEOTIDE SEQUENCE</scope>
    <source>
        <strain evidence="2">AS06rmzACSIP_7</strain>
    </source>
</reference>
<dbReference type="NCBIfam" id="TIGR02593">
    <property type="entry name" value="CRISPR_cas5"/>
    <property type="match status" value="1"/>
</dbReference>
<reference evidence="2" key="2">
    <citation type="submission" date="2020-01" db="EMBL/GenBank/DDBJ databases">
        <authorList>
            <person name="Campanaro S."/>
        </authorList>
    </citation>
    <scope>NUCLEOTIDE SEQUENCE</scope>
    <source>
        <strain evidence="2">AS06rmzACSIP_7</strain>
    </source>
</reference>
<dbReference type="NCBIfam" id="TIGR02592">
    <property type="entry name" value="cas_Cas5h"/>
    <property type="match status" value="1"/>
</dbReference>
<dbReference type="AlphaFoldDB" id="A0A971M6D1"/>
<accession>A0A971M6D1</accession>
<sequence>MKTIVFDIKGDWGHFRKPYAPVSPVTFPFPPPPTVLGMIGAICGYGKDEYAERIGWNLVKIAVNLKSPVKRYRTALNLVNTKSNKFFRLVGEASRSQIPYEFLKSPAYRIFVAEASDEAMNDLEYYLKSDTTVYTPSLGLAQCIATISFVGIYQADLLPPGKLKVTSAIPLALGQVHYEEGGRYTRFRIPHLMRPDRTVEKYSEALVEETVQPITIETSHCWRVNDENILFF</sequence>
<evidence type="ECO:0000256" key="1">
    <source>
        <dbReference type="ARBA" id="ARBA00023118"/>
    </source>
</evidence>
<organism evidence="2 3">
    <name type="scientific">Syntrophorhabdus aromaticivorans</name>
    <dbReference type="NCBI Taxonomy" id="328301"/>
    <lineage>
        <taxon>Bacteria</taxon>
        <taxon>Pseudomonadati</taxon>
        <taxon>Thermodesulfobacteriota</taxon>
        <taxon>Syntrophorhabdia</taxon>
        <taxon>Syntrophorhabdales</taxon>
        <taxon>Syntrophorhabdaceae</taxon>
        <taxon>Syntrophorhabdus</taxon>
    </lineage>
</organism>
<dbReference type="InterPro" id="IPR013422">
    <property type="entry name" value="CRISPR-assoc_prot_Cas5_N"/>
</dbReference>
<comment type="caution">
    <text evidence="2">The sequence shown here is derived from an EMBL/GenBank/DDBJ whole genome shotgun (WGS) entry which is preliminary data.</text>
</comment>
<dbReference type="InterPro" id="IPR013421">
    <property type="entry name" value="CRISPR-assoc_prot_Cas5_HALMA"/>
</dbReference>
<evidence type="ECO:0000313" key="2">
    <source>
        <dbReference type="EMBL" id="NLW36670.1"/>
    </source>
</evidence>
<evidence type="ECO:0000313" key="3">
    <source>
        <dbReference type="Proteomes" id="UP000777265"/>
    </source>
</evidence>
<protein>
    <submittedName>
        <fullName evidence="2">Type I-B CRISPR-associated protein Cas5</fullName>
    </submittedName>
</protein>